<organism evidence="1 2">
    <name type="scientific">Polynucleobacter aenigmaticus</name>
    <dbReference type="NCBI Taxonomy" id="1743164"/>
    <lineage>
        <taxon>Bacteria</taxon>
        <taxon>Pseudomonadati</taxon>
        <taxon>Pseudomonadota</taxon>
        <taxon>Betaproteobacteria</taxon>
        <taxon>Burkholderiales</taxon>
        <taxon>Burkholderiaceae</taxon>
        <taxon>Polynucleobacter</taxon>
    </lineage>
</organism>
<dbReference type="PANTHER" id="PTHR11220:SF58">
    <property type="entry name" value="SOUL HEME-BINDING FAMILY PROTEIN"/>
    <property type="match status" value="1"/>
</dbReference>
<gene>
    <name evidence="1" type="ORF">CBI30_08690</name>
</gene>
<sequence length="196" mass="22144">MATEEPKYVLLEKSEPFELRAYAPRIVAEVKVDGDLDAASNQGFRLIAAYIFGKNQVSEKIAMTAPVGIESGDQSKSAKIAMTAPVTIEGPKSQDKSNQNQWTVSFVMPAEYTLNTLPKPLDSQVKIREVPSERRAVITFSGFYNEDKVQEKTQALQDWIKARNMKSIGEPQFARYNPPWTLPFMRRNEVMIQVLE</sequence>
<comment type="caution">
    <text evidence="1">The sequence shown here is derived from an EMBL/GenBank/DDBJ whole genome shotgun (WGS) entry which is preliminary data.</text>
</comment>
<keyword evidence="2" id="KW-1185">Reference proteome</keyword>
<protein>
    <submittedName>
        <fullName evidence="1">Heme-binding protein</fullName>
    </submittedName>
</protein>
<evidence type="ECO:0000313" key="1">
    <source>
        <dbReference type="EMBL" id="OWS70601.1"/>
    </source>
</evidence>
<dbReference type="InterPro" id="IPR011256">
    <property type="entry name" value="Reg_factor_effector_dom_sf"/>
</dbReference>
<dbReference type="SUPFAM" id="SSF55136">
    <property type="entry name" value="Probable bacterial effector-binding domain"/>
    <property type="match status" value="2"/>
</dbReference>
<dbReference type="EMBL" id="NGUO01000013">
    <property type="protein sequence ID" value="OWS70601.1"/>
    <property type="molecule type" value="Genomic_DNA"/>
</dbReference>
<proteinExistence type="predicted"/>
<evidence type="ECO:0000313" key="2">
    <source>
        <dbReference type="Proteomes" id="UP000198104"/>
    </source>
</evidence>
<reference evidence="1 2" key="1">
    <citation type="submission" date="2017-05" db="EMBL/GenBank/DDBJ databases">
        <title>Polynucleobacter sp. MWH-K35W1 isolated from the permanently anoxic monimolimnion of a meromictic lake.</title>
        <authorList>
            <person name="Hahn M.W."/>
        </authorList>
    </citation>
    <scope>NUCLEOTIDE SEQUENCE [LARGE SCALE GENOMIC DNA]</scope>
    <source>
        <strain evidence="1 2">MWH-K35W1</strain>
    </source>
</reference>
<dbReference type="Gene3D" id="3.20.80.10">
    <property type="entry name" value="Regulatory factor, effector binding domain"/>
    <property type="match status" value="2"/>
</dbReference>
<dbReference type="Proteomes" id="UP000198104">
    <property type="component" value="Unassembled WGS sequence"/>
</dbReference>
<dbReference type="AlphaFoldDB" id="A0A254Q1B2"/>
<dbReference type="PANTHER" id="PTHR11220">
    <property type="entry name" value="HEME-BINDING PROTEIN-RELATED"/>
    <property type="match status" value="1"/>
</dbReference>
<accession>A0A254Q1B2</accession>
<dbReference type="OrthoDB" id="2156220at2"/>
<name>A0A254Q1B2_9BURK</name>
<dbReference type="Pfam" id="PF04832">
    <property type="entry name" value="SOUL"/>
    <property type="match status" value="2"/>
</dbReference>
<dbReference type="InterPro" id="IPR006917">
    <property type="entry name" value="SOUL_heme-bd"/>
</dbReference>